<dbReference type="InterPro" id="IPR012902">
    <property type="entry name" value="N_methyl_site"/>
</dbReference>
<gene>
    <name evidence="2" type="ORF">HMPREF9021_00699</name>
</gene>
<evidence type="ECO:0000313" key="3">
    <source>
        <dbReference type="Proteomes" id="UP000017813"/>
    </source>
</evidence>
<dbReference type="InterPro" id="IPR045584">
    <property type="entry name" value="Pilin-like"/>
</dbReference>
<dbReference type="SUPFAM" id="SSF54523">
    <property type="entry name" value="Pili subunits"/>
    <property type="match status" value="1"/>
</dbReference>
<keyword evidence="1" id="KW-1133">Transmembrane helix</keyword>
<keyword evidence="1" id="KW-0812">Transmembrane</keyword>
<dbReference type="Gene3D" id="3.30.700.10">
    <property type="entry name" value="Glycoprotein, Type 4 Pilin"/>
    <property type="match status" value="1"/>
</dbReference>
<comment type="caution">
    <text evidence="2">The sequence shown here is derived from an EMBL/GenBank/DDBJ whole genome shotgun (WGS) entry which is preliminary data.</text>
</comment>
<organism evidence="2 3">
    <name type="scientific">Simonsiella muelleri ATCC 29453</name>
    <dbReference type="NCBI Taxonomy" id="641147"/>
    <lineage>
        <taxon>Bacteria</taxon>
        <taxon>Pseudomonadati</taxon>
        <taxon>Pseudomonadota</taxon>
        <taxon>Betaproteobacteria</taxon>
        <taxon>Neisseriales</taxon>
        <taxon>Neisseriaceae</taxon>
        <taxon>Simonsiella</taxon>
    </lineage>
</organism>
<dbReference type="NCBIfam" id="TIGR02532">
    <property type="entry name" value="IV_pilin_GFxxxE"/>
    <property type="match status" value="1"/>
</dbReference>
<evidence type="ECO:0000256" key="1">
    <source>
        <dbReference type="SAM" id="Phobius"/>
    </source>
</evidence>
<dbReference type="EMBL" id="ADCY02000011">
    <property type="protein sequence ID" value="EFG31429.2"/>
    <property type="molecule type" value="Genomic_DNA"/>
</dbReference>
<reference evidence="2 3" key="1">
    <citation type="submission" date="2010-03" db="EMBL/GenBank/DDBJ databases">
        <authorList>
            <consortium name="The Broad Institute Genome Sequencing Platform"/>
            <person name="Ward D."/>
            <person name="Earl A."/>
            <person name="Feldgarden M."/>
            <person name="Gevers D."/>
            <person name="Young S."/>
            <person name="Zeng Q."/>
            <person name="Koehrsen M."/>
            <person name="Alvarado L."/>
            <person name="Berlin A.M."/>
            <person name="Borenstein D."/>
            <person name="Chapman S.B."/>
            <person name="Chen Z."/>
            <person name="Engels R."/>
            <person name="Freedman E."/>
            <person name="Gellesch M."/>
            <person name="Goldberg J."/>
            <person name="Griggs A."/>
            <person name="Gujja S."/>
            <person name="Heilman E.R."/>
            <person name="Heiman D.I."/>
            <person name="Hepburn T.A."/>
            <person name="Howarth C."/>
            <person name="Jen D."/>
            <person name="Larson L."/>
            <person name="Mehta T."/>
            <person name="Park D."/>
            <person name="Pearson M."/>
            <person name="Richards J."/>
            <person name="Roberts A."/>
            <person name="Saif S."/>
            <person name="Shea T.D."/>
            <person name="Shenoy N."/>
            <person name="Sisk P."/>
            <person name="Stolte C."/>
            <person name="Sykes S.N."/>
            <person name="Walk T."/>
            <person name="White J."/>
            <person name="Yandava C."/>
            <person name="Izard J."/>
            <person name="Baranova O.V."/>
            <person name="Blanton J.M."/>
            <person name="Tanner A.C."/>
            <person name="Dewhirst F."/>
            <person name="Haas B."/>
            <person name="Nusbaum C."/>
            <person name="Birren B."/>
        </authorList>
    </citation>
    <scope>NUCLEOTIDE SEQUENCE [LARGE SCALE GENOMIC DNA]</scope>
    <source>
        <strain evidence="2 3">ATCC 29453</strain>
    </source>
</reference>
<proteinExistence type="predicted"/>
<dbReference type="Pfam" id="PF16732">
    <property type="entry name" value="ComP_DUS"/>
    <property type="match status" value="1"/>
</dbReference>
<keyword evidence="3" id="KW-1185">Reference proteome</keyword>
<dbReference type="Pfam" id="PF07963">
    <property type="entry name" value="N_methyl"/>
    <property type="match status" value="1"/>
</dbReference>
<evidence type="ECO:0000313" key="2">
    <source>
        <dbReference type="EMBL" id="EFG31429.2"/>
    </source>
</evidence>
<feature type="transmembrane region" description="Helical" evidence="1">
    <location>
        <begin position="12"/>
        <end position="34"/>
    </location>
</feature>
<dbReference type="KEGG" id="smur:BWP33_09770"/>
<accession>V9HMN9</accession>
<dbReference type="Proteomes" id="UP000017813">
    <property type="component" value="Unassembled WGS sequence"/>
</dbReference>
<dbReference type="GO" id="GO:0043683">
    <property type="term" value="P:type IV pilus assembly"/>
    <property type="evidence" value="ECO:0007669"/>
    <property type="project" value="InterPro"/>
</dbReference>
<sequence length="171" mass="19082">MKYSARSSRGFTLVELMVTVAIVAILAAIAYPSYIDYIYRSRLEQARVVVMDNVKMMERYYGLSRSFECKADYIGKVNTTCTGNKFTAVLPSNADSNITDYYDFAITSINKGNSYIITAKPKSEKYSSNTLANKKLFLNYDAISNSYARCTQSGFTQSEKNSATVTGCEVL</sequence>
<dbReference type="STRING" id="641147.HMPREF9021_00699"/>
<dbReference type="PROSITE" id="PS00409">
    <property type="entry name" value="PROKAR_NTER_METHYL"/>
    <property type="match status" value="1"/>
</dbReference>
<dbReference type="InterPro" id="IPR031982">
    <property type="entry name" value="PilE-like"/>
</dbReference>
<name>V9HMN9_9NEIS</name>
<protein>
    <submittedName>
        <fullName evidence="2">Prepilin-type N-terminal cleavage/methylation domain-containing protein</fullName>
    </submittedName>
</protein>
<dbReference type="AlphaFoldDB" id="V9HMN9"/>
<dbReference type="eggNOG" id="COG4968">
    <property type="taxonomic scope" value="Bacteria"/>
</dbReference>
<reference evidence="2 3" key="2">
    <citation type="submission" date="2011-10" db="EMBL/GenBank/DDBJ databases">
        <title>The Genome Sequence of Simonsiella muelleri ATCC 29453.</title>
        <authorList>
            <consortium name="The Broad Institute Genome Sequencing Platform"/>
            <consortium name="The Broad Institute Genome Sequencing Center for Infectious Disease"/>
            <person name="Earl A."/>
            <person name="Ward D."/>
            <person name="Feldgarden M."/>
            <person name="Gevers D."/>
            <person name="Izard J."/>
            <person name="Baranova O.V."/>
            <person name="Blanton J.M."/>
            <person name="Tanner A.C."/>
            <person name="Dewhirst F."/>
            <person name="Young S.K."/>
            <person name="Zeng Q."/>
            <person name="Gargeya S."/>
            <person name="Fitzgerald M."/>
            <person name="Haas B."/>
            <person name="Abouelleil A."/>
            <person name="Alvarado L."/>
            <person name="Arachchi H.M."/>
            <person name="Berlin A."/>
            <person name="Brown A."/>
            <person name="Chapman S.B."/>
            <person name="Chen Z."/>
            <person name="Dunbar C."/>
            <person name="Freedman E."/>
            <person name="Gearin G."/>
            <person name="Goldberg J."/>
            <person name="Griggs A."/>
            <person name="Gujja S."/>
            <person name="Heiman D."/>
            <person name="Howarth C."/>
            <person name="Larson L."/>
            <person name="Lui A."/>
            <person name="MacDonald P.J.P."/>
            <person name="Montmayeur A."/>
            <person name="Murphy C."/>
            <person name="Neiman D."/>
            <person name="Pearson M."/>
            <person name="Priest M."/>
            <person name="Roberts A."/>
            <person name="Saif S."/>
            <person name="Shea T."/>
            <person name="Shenoy N."/>
            <person name="Sisk P."/>
            <person name="Stolte C."/>
            <person name="Sykes S."/>
            <person name="Wortman J."/>
            <person name="Nusbaum C."/>
            <person name="Birren B."/>
        </authorList>
    </citation>
    <scope>NUCLEOTIDE SEQUENCE [LARGE SCALE GENOMIC DNA]</scope>
    <source>
        <strain evidence="2 3">ATCC 29453</strain>
    </source>
</reference>
<keyword evidence="1" id="KW-0472">Membrane</keyword>
<dbReference type="RefSeq" id="WP_002641484.1">
    <property type="nucleotide sequence ID" value="NZ_CP019448.1"/>
</dbReference>
<dbReference type="HOGENOM" id="CLU_091705_6_2_4"/>